<dbReference type="AlphaFoldDB" id="A0A142CUP1"/>
<evidence type="ECO:0000313" key="2">
    <source>
        <dbReference type="Proteomes" id="UP000073604"/>
    </source>
</evidence>
<gene>
    <name evidence="1" type="ORF">A0127_04570</name>
</gene>
<accession>A0A142CUP1</accession>
<dbReference type="InterPro" id="IPR038765">
    <property type="entry name" value="Papain-like_cys_pep_sf"/>
</dbReference>
<keyword evidence="2" id="KW-1185">Reference proteome</keyword>
<dbReference type="EMBL" id="CP014750">
    <property type="protein sequence ID" value="AMQ18493.1"/>
    <property type="molecule type" value="Genomic_DNA"/>
</dbReference>
<proteinExistence type="predicted"/>
<dbReference type="OrthoDB" id="95893at2157"/>
<sequence>MRKVEIIALVLLLLGATIPSVSAGDLLNYIWDTRTYQHPYPTDVRPGDLVYGHSPDLFNAIIPGYWIHVAIVAWYNDTIDDWMVIEAKIGKGVIISPLREFLSRYDVVALQRVKTTDEVRQKAVEFAYQQLGKPYNYNYLGKPKVYSDKYYCSQLVWAAYLVASNYQINLDKNDGAFDWKYFYSVAPQEVYDDPMTYTIYYDEA</sequence>
<dbReference type="GeneID" id="27139794"/>
<protein>
    <submittedName>
        <fullName evidence="1">Uncharacterized protein</fullName>
    </submittedName>
</protein>
<dbReference type="RefSeq" id="WP_062388518.1">
    <property type="nucleotide sequence ID" value="NZ_CP014750.1"/>
</dbReference>
<dbReference type="KEGG" id="tpep:A0127_04570"/>
<dbReference type="STRING" id="53952.A0127_04570"/>
<dbReference type="Proteomes" id="UP000073604">
    <property type="component" value="Chromosome"/>
</dbReference>
<reference evidence="2" key="1">
    <citation type="submission" date="2016-03" db="EMBL/GenBank/DDBJ databases">
        <authorList>
            <person name="Oger P.M."/>
        </authorList>
    </citation>
    <scope>NUCLEOTIDE SEQUENCE [LARGE SCALE GENOMIC DNA]</scope>
    <source>
        <strain evidence="2">OG-1</strain>
    </source>
</reference>
<dbReference type="SUPFAM" id="SSF54001">
    <property type="entry name" value="Cysteine proteinases"/>
    <property type="match status" value="1"/>
</dbReference>
<dbReference type="Pfam" id="PF05708">
    <property type="entry name" value="Peptidase_C92"/>
    <property type="match status" value="1"/>
</dbReference>
<name>A0A142CUP1_9EURY</name>
<evidence type="ECO:0000313" key="1">
    <source>
        <dbReference type="EMBL" id="AMQ18493.1"/>
    </source>
</evidence>
<organism evidence="1 2">
    <name type="scientific">Thermococcus peptonophilus</name>
    <dbReference type="NCBI Taxonomy" id="53952"/>
    <lineage>
        <taxon>Archaea</taxon>
        <taxon>Methanobacteriati</taxon>
        <taxon>Methanobacteriota</taxon>
        <taxon>Thermococci</taxon>
        <taxon>Thermococcales</taxon>
        <taxon>Thermococcaceae</taxon>
        <taxon>Thermococcus</taxon>
    </lineage>
</organism>
<dbReference type="Gene3D" id="3.90.1720.10">
    <property type="entry name" value="endopeptidase domain like (from Nostoc punctiforme)"/>
    <property type="match status" value="1"/>
</dbReference>
<dbReference type="InterPro" id="IPR024453">
    <property type="entry name" value="Peptidase_C92"/>
</dbReference>